<gene>
    <name evidence="1" type="ORF">A4U43_C09F7820</name>
</gene>
<keyword evidence="2" id="KW-1185">Reference proteome</keyword>
<evidence type="ECO:0000313" key="2">
    <source>
        <dbReference type="Proteomes" id="UP000243459"/>
    </source>
</evidence>
<name>A0A5P1E611_ASPOF</name>
<protein>
    <submittedName>
        <fullName evidence="1">Uncharacterized protein</fullName>
    </submittedName>
</protein>
<reference evidence="2" key="1">
    <citation type="journal article" date="2017" name="Nat. Commun.">
        <title>The asparagus genome sheds light on the origin and evolution of a young Y chromosome.</title>
        <authorList>
            <person name="Harkess A."/>
            <person name="Zhou J."/>
            <person name="Xu C."/>
            <person name="Bowers J.E."/>
            <person name="Van der Hulst R."/>
            <person name="Ayyampalayam S."/>
            <person name="Mercati F."/>
            <person name="Riccardi P."/>
            <person name="McKain M.R."/>
            <person name="Kakrana A."/>
            <person name="Tang H."/>
            <person name="Ray J."/>
            <person name="Groenendijk J."/>
            <person name="Arikit S."/>
            <person name="Mathioni S.M."/>
            <person name="Nakano M."/>
            <person name="Shan H."/>
            <person name="Telgmann-Rauber A."/>
            <person name="Kanno A."/>
            <person name="Yue Z."/>
            <person name="Chen H."/>
            <person name="Li W."/>
            <person name="Chen Y."/>
            <person name="Xu X."/>
            <person name="Zhang Y."/>
            <person name="Luo S."/>
            <person name="Chen H."/>
            <person name="Gao J."/>
            <person name="Mao Z."/>
            <person name="Pires J.C."/>
            <person name="Luo M."/>
            <person name="Kudrna D."/>
            <person name="Wing R.A."/>
            <person name="Meyers B.C."/>
            <person name="Yi K."/>
            <person name="Kong H."/>
            <person name="Lavrijsen P."/>
            <person name="Sunseri F."/>
            <person name="Falavigna A."/>
            <person name="Ye Y."/>
            <person name="Leebens-Mack J.H."/>
            <person name="Chen G."/>
        </authorList>
    </citation>
    <scope>NUCLEOTIDE SEQUENCE [LARGE SCALE GENOMIC DNA]</scope>
    <source>
        <strain evidence="2">cv. DH0086</strain>
    </source>
</reference>
<dbReference type="Gramene" id="ONK58072">
    <property type="protein sequence ID" value="ONK58072"/>
    <property type="gene ID" value="A4U43_C09F7820"/>
</dbReference>
<accession>A0A5P1E611</accession>
<dbReference type="AlphaFoldDB" id="A0A5P1E611"/>
<dbReference type="Proteomes" id="UP000243459">
    <property type="component" value="Chromosome 9"/>
</dbReference>
<evidence type="ECO:0000313" key="1">
    <source>
        <dbReference type="EMBL" id="ONK58072.1"/>
    </source>
</evidence>
<sequence length="161" mass="17259">MEAAPSAANPPATEATAARKRYERLMTIRSKAIKGKGGLGIAAHLRALPPPLGLRRATAAPARTSTPPPPSALFVCGPHTISSAPPLTRKRLLEAQAAALLLPALQRRSTESSPAGKEDLGALAMLEDSVKRLKNPKPLRLSRCLRPWPAFRRLFARRLGL</sequence>
<organism evidence="1 2">
    <name type="scientific">Asparagus officinalis</name>
    <name type="common">Garden asparagus</name>
    <dbReference type="NCBI Taxonomy" id="4686"/>
    <lineage>
        <taxon>Eukaryota</taxon>
        <taxon>Viridiplantae</taxon>
        <taxon>Streptophyta</taxon>
        <taxon>Embryophyta</taxon>
        <taxon>Tracheophyta</taxon>
        <taxon>Spermatophyta</taxon>
        <taxon>Magnoliopsida</taxon>
        <taxon>Liliopsida</taxon>
        <taxon>Asparagales</taxon>
        <taxon>Asparagaceae</taxon>
        <taxon>Asparagoideae</taxon>
        <taxon>Asparagus</taxon>
    </lineage>
</organism>
<proteinExistence type="predicted"/>
<dbReference type="EMBL" id="CM007389">
    <property type="protein sequence ID" value="ONK58072.1"/>
    <property type="molecule type" value="Genomic_DNA"/>
</dbReference>